<dbReference type="PANTHER" id="PTHR12086:SF9">
    <property type="entry name" value="EF-HAND DOMAIN-CONTAINING PROTEIN 1"/>
    <property type="match status" value="1"/>
</dbReference>
<keyword evidence="6" id="KW-0966">Cell projection</keyword>
<sequence length="596" mass="69087">MTLPLLPGYTFPDPTQVKFHKSQALVFENGGQSIHQNAPGIGGKLLPGQAPPQESISSTMVYNQSMGSGDFRTGETVPAWVAFGSQVLRFYGYFKEPIFSSQEENYRVRHVTILFFLEDDTIQIIEPRERNSGIPQGTFLRRHRARKDDDSYVNVGDFKVGGEFTLYGRTFYISDCDKFTRDFLTKLNRPFGQTDSVPDDPYISTRNLREYEQTHRNRGVPKPEMLKLRQFLANDGHVLRFYAYWDDRNRPFGDLRKFTINYFLADDTMEVNENLTQNDGRYHFPSFVRRSQIPKEVLALSENDPRFLSADHYYRPPDLKIGNTINILNRAMFIYDCDEFTRTWYRQNYGYTDQEMAPIQTQQQQQQKTRVSIQIPPPSLIGSEEDTIRNVLSLHPKPPPKDEAKLVAKMHDVLRFKAKMITRNSVDASRSFIITFYLSDDTIQIYEPPQRNSGIVAGKFLQRTKMKNPETGEYFKASDLEIGRIVTINGLRFQLLEATEYAMSYMEADPDNFPQADLVSIIEKLRFAIKQTGKTPKELFTEYSDHGKMDVNNLMQLFKGVGFEITLHEAMTVMRRYQIDNDVHSFTLREFLQIAQ</sequence>
<keyword evidence="5" id="KW-0206">Cytoskeleton</keyword>
<protein>
    <submittedName>
        <fullName evidence="8">EF-hand domain-containing protein 1</fullName>
    </submittedName>
</protein>
<dbReference type="PANTHER" id="PTHR12086">
    <property type="entry name" value="EF-HAND DOMAIN C-TERMINAL CONTAINING PROTEIN"/>
    <property type="match status" value="1"/>
</dbReference>
<evidence type="ECO:0000313" key="9">
    <source>
        <dbReference type="Proteomes" id="UP001470230"/>
    </source>
</evidence>
<feature type="domain" description="DM10" evidence="7">
    <location>
        <begin position="235"/>
        <end position="349"/>
    </location>
</feature>
<proteinExistence type="predicted"/>
<dbReference type="Proteomes" id="UP001470230">
    <property type="component" value="Unassembled WGS sequence"/>
</dbReference>
<comment type="caution">
    <text evidence="8">The sequence shown here is derived from an EMBL/GenBank/DDBJ whole genome shotgun (WGS) entry which is preliminary data.</text>
</comment>
<dbReference type="Pfam" id="PF06565">
    <property type="entry name" value="DM10_dom"/>
    <property type="match status" value="3"/>
</dbReference>
<accession>A0ABR2K1W3</accession>
<evidence type="ECO:0000256" key="5">
    <source>
        <dbReference type="ARBA" id="ARBA00023212"/>
    </source>
</evidence>
<evidence type="ECO:0000256" key="3">
    <source>
        <dbReference type="ARBA" id="ARBA00022490"/>
    </source>
</evidence>
<comment type="subcellular location">
    <subcellularLocation>
        <location evidence="1">Cell projection</location>
        <location evidence="1">Cilium</location>
    </subcellularLocation>
    <subcellularLocation>
        <location evidence="2">Cytoplasm</location>
        <location evidence="2">Cytoskeleton</location>
    </subcellularLocation>
</comment>
<dbReference type="EMBL" id="JAPFFF010000008">
    <property type="protein sequence ID" value="KAK8884075.1"/>
    <property type="molecule type" value="Genomic_DNA"/>
</dbReference>
<evidence type="ECO:0000256" key="2">
    <source>
        <dbReference type="ARBA" id="ARBA00004245"/>
    </source>
</evidence>
<gene>
    <name evidence="8" type="ORF">M9Y10_043180</name>
</gene>
<dbReference type="PROSITE" id="PS51336">
    <property type="entry name" value="DM10"/>
    <property type="match status" value="3"/>
</dbReference>
<feature type="domain" description="DM10" evidence="7">
    <location>
        <begin position="84"/>
        <end position="188"/>
    </location>
</feature>
<dbReference type="InterPro" id="IPR006602">
    <property type="entry name" value="DM10_dom"/>
</dbReference>
<dbReference type="InterPro" id="IPR040193">
    <property type="entry name" value="EFHC1/EFHC2/EFHB"/>
</dbReference>
<reference evidence="8 9" key="1">
    <citation type="submission" date="2024-04" db="EMBL/GenBank/DDBJ databases">
        <title>Tritrichomonas musculus Genome.</title>
        <authorList>
            <person name="Alves-Ferreira E."/>
            <person name="Grigg M."/>
            <person name="Lorenzi H."/>
            <person name="Galac M."/>
        </authorList>
    </citation>
    <scope>NUCLEOTIDE SEQUENCE [LARGE SCALE GENOMIC DNA]</scope>
    <source>
        <strain evidence="8 9">EAF2021</strain>
    </source>
</reference>
<name>A0ABR2K1W3_9EUKA</name>
<evidence type="ECO:0000259" key="7">
    <source>
        <dbReference type="PROSITE" id="PS51336"/>
    </source>
</evidence>
<evidence type="ECO:0000313" key="8">
    <source>
        <dbReference type="EMBL" id="KAK8884075.1"/>
    </source>
</evidence>
<evidence type="ECO:0000256" key="1">
    <source>
        <dbReference type="ARBA" id="ARBA00004138"/>
    </source>
</evidence>
<keyword evidence="3" id="KW-0963">Cytoplasm</keyword>
<feature type="domain" description="DM10" evidence="7">
    <location>
        <begin position="410"/>
        <end position="510"/>
    </location>
</feature>
<evidence type="ECO:0000256" key="4">
    <source>
        <dbReference type="ARBA" id="ARBA00022737"/>
    </source>
</evidence>
<organism evidence="8 9">
    <name type="scientific">Tritrichomonas musculus</name>
    <dbReference type="NCBI Taxonomy" id="1915356"/>
    <lineage>
        <taxon>Eukaryota</taxon>
        <taxon>Metamonada</taxon>
        <taxon>Parabasalia</taxon>
        <taxon>Tritrichomonadida</taxon>
        <taxon>Tritrichomonadidae</taxon>
        <taxon>Tritrichomonas</taxon>
    </lineage>
</organism>
<keyword evidence="4" id="KW-0677">Repeat</keyword>
<keyword evidence="9" id="KW-1185">Reference proteome</keyword>
<evidence type="ECO:0000256" key="6">
    <source>
        <dbReference type="ARBA" id="ARBA00023273"/>
    </source>
</evidence>
<dbReference type="SMART" id="SM00676">
    <property type="entry name" value="DM10"/>
    <property type="match status" value="3"/>
</dbReference>
<dbReference type="Gene3D" id="2.30.29.170">
    <property type="match status" value="3"/>
</dbReference>